<feature type="compositionally biased region" description="Basic residues" evidence="3">
    <location>
        <begin position="261"/>
        <end position="281"/>
    </location>
</feature>
<organism evidence="5 6">
    <name type="scientific">Drosophila madeirensis</name>
    <name type="common">Fruit fly</name>
    <dbReference type="NCBI Taxonomy" id="30013"/>
    <lineage>
        <taxon>Eukaryota</taxon>
        <taxon>Metazoa</taxon>
        <taxon>Ecdysozoa</taxon>
        <taxon>Arthropoda</taxon>
        <taxon>Hexapoda</taxon>
        <taxon>Insecta</taxon>
        <taxon>Pterygota</taxon>
        <taxon>Neoptera</taxon>
        <taxon>Endopterygota</taxon>
        <taxon>Diptera</taxon>
        <taxon>Brachycera</taxon>
        <taxon>Muscomorpha</taxon>
        <taxon>Ephydroidea</taxon>
        <taxon>Drosophilidae</taxon>
        <taxon>Drosophila</taxon>
        <taxon>Sophophora</taxon>
    </lineage>
</organism>
<feature type="domain" description="RRM" evidence="4">
    <location>
        <begin position="104"/>
        <end position="182"/>
    </location>
</feature>
<keyword evidence="1 2" id="KW-0694">RNA-binding</keyword>
<dbReference type="InterPro" id="IPR050441">
    <property type="entry name" value="RBM"/>
</dbReference>
<dbReference type="InterPro" id="IPR000504">
    <property type="entry name" value="RRM_dom"/>
</dbReference>
<evidence type="ECO:0000313" key="6">
    <source>
        <dbReference type="Proteomes" id="UP001500889"/>
    </source>
</evidence>
<dbReference type="SUPFAM" id="SSF54928">
    <property type="entry name" value="RNA-binding domain, RBD"/>
    <property type="match status" value="1"/>
</dbReference>
<name>A0AAU9G868_DROMD</name>
<evidence type="ECO:0000256" key="2">
    <source>
        <dbReference type="PROSITE-ProRule" id="PRU00176"/>
    </source>
</evidence>
<dbReference type="AlphaFoldDB" id="A0AAU9G868"/>
<dbReference type="Pfam" id="PF00076">
    <property type="entry name" value="RRM_1"/>
    <property type="match status" value="1"/>
</dbReference>
<feature type="region of interest" description="Disordered" evidence="3">
    <location>
        <begin position="1"/>
        <end position="99"/>
    </location>
</feature>
<dbReference type="PROSITE" id="PS50102">
    <property type="entry name" value="RRM"/>
    <property type="match status" value="1"/>
</dbReference>
<keyword evidence="6" id="KW-1185">Reference proteome</keyword>
<dbReference type="Proteomes" id="UP001500889">
    <property type="component" value="Chromosome E"/>
</dbReference>
<gene>
    <name evidence="5" type="ORF">DMAD_02968</name>
</gene>
<feature type="compositionally biased region" description="Basic residues" evidence="3">
    <location>
        <begin position="61"/>
        <end position="89"/>
    </location>
</feature>
<sequence>MYSRSPKDRSHSHRHYDRNYKHKRSGSSSSSDSASSGSSRHENSPSLRSNLECYGNNRSSGSRRRSRSRSQSRSKSPGGRRYHSKRKSRDRQIDGGSESANTNRCIGVFGLSTNTSQQKVRELFSKYGPIERIQMIIDAQTNRSRGFCFIYFENVADARVAKDACCGMEIDNRHIRVDYSITQRAHTPTPGVYMGRSSRNQNGRSGSPRGSRYRDYGSSSNKDSYRSGGNNRYDREYRNHRENRNDREYQRNYPKSSGSHRYVRSRSRSPVRKYRTSSRYD</sequence>
<feature type="compositionally biased region" description="Basic and acidic residues" evidence="3">
    <location>
        <begin position="232"/>
        <end position="250"/>
    </location>
</feature>
<accession>A0AAU9G868</accession>
<dbReference type="InterPro" id="IPR012677">
    <property type="entry name" value="Nucleotide-bd_a/b_plait_sf"/>
</dbReference>
<feature type="compositionally biased region" description="Low complexity" evidence="3">
    <location>
        <begin position="26"/>
        <end position="38"/>
    </location>
</feature>
<reference evidence="5 6" key="1">
    <citation type="submission" date="2024-02" db="EMBL/GenBank/DDBJ databases">
        <title>A chromosome-level genome assembly of Drosophila madeirensis, a fruit fly species endemic to Madeira island.</title>
        <authorList>
            <person name="Tomihara K."/>
            <person name="Llopart A."/>
            <person name="Yamamoto D."/>
        </authorList>
    </citation>
    <scope>NUCLEOTIDE SEQUENCE [LARGE SCALE GENOMIC DNA]</scope>
    <source>
        <strain evidence="5 6">RF1</strain>
    </source>
</reference>
<feature type="compositionally biased region" description="Basic residues" evidence="3">
    <location>
        <begin position="10"/>
        <end position="25"/>
    </location>
</feature>
<dbReference type="CDD" id="cd12363">
    <property type="entry name" value="RRM_TRA2"/>
    <property type="match status" value="1"/>
</dbReference>
<evidence type="ECO:0000259" key="4">
    <source>
        <dbReference type="PROSITE" id="PS50102"/>
    </source>
</evidence>
<dbReference type="PANTHER" id="PTHR48034">
    <property type="entry name" value="TRANSFORMER-2 SEX-DETERMINING PROTEIN-RELATED"/>
    <property type="match status" value="1"/>
</dbReference>
<protein>
    <submittedName>
        <fullName evidence="5">Transformer-2 sex-determining protein</fullName>
    </submittedName>
</protein>
<dbReference type="EMBL" id="AP029267">
    <property type="protein sequence ID" value="BFG03837.1"/>
    <property type="molecule type" value="Genomic_DNA"/>
</dbReference>
<proteinExistence type="predicted"/>
<dbReference type="Gene3D" id="3.30.70.330">
    <property type="match status" value="1"/>
</dbReference>
<dbReference type="InterPro" id="IPR035979">
    <property type="entry name" value="RBD_domain_sf"/>
</dbReference>
<evidence type="ECO:0000313" key="5">
    <source>
        <dbReference type="EMBL" id="BFG03837.1"/>
    </source>
</evidence>
<evidence type="ECO:0000256" key="1">
    <source>
        <dbReference type="ARBA" id="ARBA00022884"/>
    </source>
</evidence>
<dbReference type="SMART" id="SM00360">
    <property type="entry name" value="RRM"/>
    <property type="match status" value="1"/>
</dbReference>
<feature type="region of interest" description="Disordered" evidence="3">
    <location>
        <begin position="186"/>
        <end position="281"/>
    </location>
</feature>
<feature type="compositionally biased region" description="Low complexity" evidence="3">
    <location>
        <begin position="195"/>
        <end position="221"/>
    </location>
</feature>
<dbReference type="GO" id="GO:0003723">
    <property type="term" value="F:RNA binding"/>
    <property type="evidence" value="ECO:0007669"/>
    <property type="project" value="UniProtKB-UniRule"/>
</dbReference>
<evidence type="ECO:0000256" key="3">
    <source>
        <dbReference type="SAM" id="MobiDB-lite"/>
    </source>
</evidence>